<dbReference type="KEGG" id="cgn:OK18_04070"/>
<proteinExistence type="predicted"/>
<name>A0A0G3LZW6_CHRGL</name>
<dbReference type="InterPro" id="IPR021823">
    <property type="entry name" value="DUF3408"/>
</dbReference>
<dbReference type="EMBL" id="CP009928">
    <property type="protein sequence ID" value="AKK71925.1"/>
    <property type="molecule type" value="Genomic_DNA"/>
</dbReference>
<gene>
    <name evidence="1" type="ORF">OK18_04070</name>
</gene>
<organism evidence="1 2">
    <name type="scientific">Chryseobacterium gallinarum</name>
    <dbReference type="NCBI Taxonomy" id="1324352"/>
    <lineage>
        <taxon>Bacteria</taxon>
        <taxon>Pseudomonadati</taxon>
        <taxon>Bacteroidota</taxon>
        <taxon>Flavobacteriia</taxon>
        <taxon>Flavobacteriales</taxon>
        <taxon>Weeksellaceae</taxon>
        <taxon>Chryseobacterium group</taxon>
        <taxon>Chryseobacterium</taxon>
    </lineage>
</organism>
<dbReference type="Proteomes" id="UP000035213">
    <property type="component" value="Chromosome"/>
</dbReference>
<evidence type="ECO:0000313" key="1">
    <source>
        <dbReference type="EMBL" id="AKK71925.1"/>
    </source>
</evidence>
<reference evidence="1 2" key="1">
    <citation type="submission" date="2014-11" db="EMBL/GenBank/DDBJ databases">
        <authorList>
            <person name="Park G.-S."/>
            <person name="Hong S.-J."/>
            <person name="Jung B.K."/>
            <person name="Khan A.R."/>
            <person name="Kwak Y."/>
            <person name="Shin J.-H."/>
        </authorList>
    </citation>
    <scope>NUCLEOTIDE SEQUENCE [LARGE SCALE GENOMIC DNA]</scope>
    <source>
        <strain evidence="1 2">DSM 27622</strain>
    </source>
</reference>
<dbReference type="Pfam" id="PF11888">
    <property type="entry name" value="DUF3408"/>
    <property type="match status" value="1"/>
</dbReference>
<protein>
    <recommendedName>
        <fullName evidence="3">DUF3408 domain-containing protein</fullName>
    </recommendedName>
</protein>
<accession>A0A0G3LZW6</accession>
<dbReference type="AlphaFoldDB" id="A0A0G3LZW6"/>
<dbReference type="STRING" id="1324352.OK18_04070"/>
<evidence type="ECO:0000313" key="2">
    <source>
        <dbReference type="Proteomes" id="UP000035213"/>
    </source>
</evidence>
<evidence type="ECO:0008006" key="3">
    <source>
        <dbReference type="Google" id="ProtNLM"/>
    </source>
</evidence>
<sequence>MMKNAKQKPEKALRTAQYKSKFLAPTTFLARNGKTVYISKEFHQKLSQLVFMLGGRKLTLADYIHNLLQHHFDDFGAEMREVYNNSEKLNF</sequence>
<dbReference type="PATRIC" id="fig|1324352.5.peg.875"/>